<feature type="domain" description="NYN" evidence="2">
    <location>
        <begin position="27"/>
        <end position="177"/>
    </location>
</feature>
<protein>
    <recommendedName>
        <fullName evidence="2">NYN domain-containing protein</fullName>
    </recommendedName>
</protein>
<feature type="compositionally biased region" description="Basic and acidic residues" evidence="1">
    <location>
        <begin position="351"/>
        <end position="392"/>
    </location>
</feature>
<organism evidence="3 4">
    <name type="scientific">Staphylotrichum tortipilum</name>
    <dbReference type="NCBI Taxonomy" id="2831512"/>
    <lineage>
        <taxon>Eukaryota</taxon>
        <taxon>Fungi</taxon>
        <taxon>Dikarya</taxon>
        <taxon>Ascomycota</taxon>
        <taxon>Pezizomycotina</taxon>
        <taxon>Sordariomycetes</taxon>
        <taxon>Sordariomycetidae</taxon>
        <taxon>Sordariales</taxon>
        <taxon>Chaetomiaceae</taxon>
        <taxon>Staphylotrichum</taxon>
    </lineage>
</organism>
<evidence type="ECO:0000259" key="2">
    <source>
        <dbReference type="Pfam" id="PF01936"/>
    </source>
</evidence>
<proteinExistence type="predicted"/>
<evidence type="ECO:0000313" key="4">
    <source>
        <dbReference type="Proteomes" id="UP001303889"/>
    </source>
</evidence>
<comment type="caution">
    <text evidence="3">The sequence shown here is derived from an EMBL/GenBank/DDBJ whole genome shotgun (WGS) entry which is preliminary data.</text>
</comment>
<dbReference type="InterPro" id="IPR021139">
    <property type="entry name" value="NYN"/>
</dbReference>
<keyword evidence="4" id="KW-1185">Reference proteome</keyword>
<sequence length="521" mass="59834">MPRTHQTFVPPRTGSFRKERPESPGMVYIFIDNSNLWIQGKKTSAEKMLMCADEDSTWRFDVGKLLGILVGDDSGLSADQANFKRKTRVYASTPPPVDSVWTMMASYGIKVYTYARNRHTNREKEVDNKLSTDVADKASKAFYSGMPAVFIIVSGDRDLRPAVNKVTKKGFHLHLWSWENGLANVFTKPDNPDLFHLHLLDPYLERIGFRQSKFRLEPRFIHGHSIVVLDPLRNASEVDHFLKDLKTPHSWYKFPAQRHGASSEDLAIIPALPPNTGFDDRQRLLMQAKAKLEPMGLVVMAYLEYKQRYSLGKESEQEMAISERFGERNKNYFEALGNRDEDDEEEERGDDAEKGEREGGDGDNGNDKDNTAIERGHKDSSQPSRDNTDHDYTQVDHNWQKQNLQWKKAESFRGRRCDFRRHCSHGSHCKFDHSEEEKHAFRTLGIKRASKYKYCRPRDGQVCDGGKQCHFAHSEDEIFCPTCGATGKHEMKDCPEKWTQQDRKVYHPEHGAGGAWGKQGF</sequence>
<reference evidence="3" key="2">
    <citation type="submission" date="2023-05" db="EMBL/GenBank/DDBJ databases">
        <authorList>
            <consortium name="Lawrence Berkeley National Laboratory"/>
            <person name="Steindorff A."/>
            <person name="Hensen N."/>
            <person name="Bonometti L."/>
            <person name="Westerberg I."/>
            <person name="Brannstrom I.O."/>
            <person name="Guillou S."/>
            <person name="Cros-Aarteil S."/>
            <person name="Calhoun S."/>
            <person name="Haridas S."/>
            <person name="Kuo A."/>
            <person name="Mondo S."/>
            <person name="Pangilinan J."/>
            <person name="Riley R."/>
            <person name="Labutti K."/>
            <person name="Andreopoulos B."/>
            <person name="Lipzen A."/>
            <person name="Chen C."/>
            <person name="Yanf M."/>
            <person name="Daum C."/>
            <person name="Ng V."/>
            <person name="Clum A."/>
            <person name="Ohm R."/>
            <person name="Martin F."/>
            <person name="Silar P."/>
            <person name="Natvig D."/>
            <person name="Lalanne C."/>
            <person name="Gautier V."/>
            <person name="Ament-Velasquez S.L."/>
            <person name="Kruys A."/>
            <person name="Hutchinson M.I."/>
            <person name="Powell A.J."/>
            <person name="Barry K."/>
            <person name="Miller A.N."/>
            <person name="Grigoriev I.V."/>
            <person name="Debuchy R."/>
            <person name="Gladieux P."/>
            <person name="Thoren M.H."/>
            <person name="Johannesson H."/>
        </authorList>
    </citation>
    <scope>NUCLEOTIDE SEQUENCE</scope>
    <source>
        <strain evidence="3">CBS 103.79</strain>
    </source>
</reference>
<dbReference type="AlphaFoldDB" id="A0AAN6MD60"/>
<evidence type="ECO:0000256" key="1">
    <source>
        <dbReference type="SAM" id="MobiDB-lite"/>
    </source>
</evidence>
<dbReference type="GO" id="GO:0004540">
    <property type="term" value="F:RNA nuclease activity"/>
    <property type="evidence" value="ECO:0007669"/>
    <property type="project" value="InterPro"/>
</dbReference>
<feature type="region of interest" description="Disordered" evidence="1">
    <location>
        <begin position="334"/>
        <end position="392"/>
    </location>
</feature>
<evidence type="ECO:0000313" key="3">
    <source>
        <dbReference type="EMBL" id="KAK3898711.1"/>
    </source>
</evidence>
<dbReference type="Proteomes" id="UP001303889">
    <property type="component" value="Unassembled WGS sequence"/>
</dbReference>
<gene>
    <name evidence="3" type="ORF">C8A05DRAFT_18753</name>
</gene>
<feature type="compositionally biased region" description="Acidic residues" evidence="1">
    <location>
        <begin position="340"/>
        <end position="350"/>
    </location>
</feature>
<feature type="region of interest" description="Disordered" evidence="1">
    <location>
        <begin position="1"/>
        <end position="20"/>
    </location>
</feature>
<dbReference type="Pfam" id="PF01936">
    <property type="entry name" value="NYN"/>
    <property type="match status" value="1"/>
</dbReference>
<name>A0AAN6MD60_9PEZI</name>
<accession>A0AAN6MD60</accession>
<reference evidence="3" key="1">
    <citation type="journal article" date="2023" name="Mol. Phylogenet. Evol.">
        <title>Genome-scale phylogeny and comparative genomics of the fungal order Sordariales.</title>
        <authorList>
            <person name="Hensen N."/>
            <person name="Bonometti L."/>
            <person name="Westerberg I."/>
            <person name="Brannstrom I.O."/>
            <person name="Guillou S."/>
            <person name="Cros-Aarteil S."/>
            <person name="Calhoun S."/>
            <person name="Haridas S."/>
            <person name="Kuo A."/>
            <person name="Mondo S."/>
            <person name="Pangilinan J."/>
            <person name="Riley R."/>
            <person name="LaButti K."/>
            <person name="Andreopoulos B."/>
            <person name="Lipzen A."/>
            <person name="Chen C."/>
            <person name="Yan M."/>
            <person name="Daum C."/>
            <person name="Ng V."/>
            <person name="Clum A."/>
            <person name="Steindorff A."/>
            <person name="Ohm R.A."/>
            <person name="Martin F."/>
            <person name="Silar P."/>
            <person name="Natvig D.O."/>
            <person name="Lalanne C."/>
            <person name="Gautier V."/>
            <person name="Ament-Velasquez S.L."/>
            <person name="Kruys A."/>
            <person name="Hutchinson M.I."/>
            <person name="Powell A.J."/>
            <person name="Barry K."/>
            <person name="Miller A.N."/>
            <person name="Grigoriev I.V."/>
            <person name="Debuchy R."/>
            <person name="Gladieux P."/>
            <person name="Hiltunen Thoren M."/>
            <person name="Johannesson H."/>
        </authorList>
    </citation>
    <scope>NUCLEOTIDE SEQUENCE</scope>
    <source>
        <strain evidence="3">CBS 103.79</strain>
    </source>
</reference>
<dbReference type="EMBL" id="MU855893">
    <property type="protein sequence ID" value="KAK3898711.1"/>
    <property type="molecule type" value="Genomic_DNA"/>
</dbReference>
<dbReference type="Gene3D" id="3.40.50.1010">
    <property type="entry name" value="5'-nuclease"/>
    <property type="match status" value="1"/>
</dbReference>